<protein>
    <recommendedName>
        <fullName evidence="8">FAD-binding FR-type domain-containing protein</fullName>
    </recommendedName>
</protein>
<dbReference type="InterPro" id="IPR050369">
    <property type="entry name" value="RBOH/FRE"/>
</dbReference>
<comment type="subcellular location">
    <subcellularLocation>
        <location evidence="1">Membrane</location>
        <topology evidence="1">Multi-pass membrane protein</topology>
    </subcellularLocation>
</comment>
<dbReference type="SUPFAM" id="SSF63380">
    <property type="entry name" value="Riboflavin synthase domain-like"/>
    <property type="match status" value="1"/>
</dbReference>
<evidence type="ECO:0000259" key="8">
    <source>
        <dbReference type="PROSITE" id="PS51384"/>
    </source>
</evidence>
<feature type="compositionally biased region" description="Polar residues" evidence="6">
    <location>
        <begin position="637"/>
        <end position="661"/>
    </location>
</feature>
<keyword evidence="4" id="KW-0560">Oxidoreductase</keyword>
<dbReference type="InterPro" id="IPR017927">
    <property type="entry name" value="FAD-bd_FR_type"/>
</dbReference>
<keyword evidence="3 7" id="KW-1133">Transmembrane helix</keyword>
<feature type="transmembrane region" description="Helical" evidence="7">
    <location>
        <begin position="112"/>
        <end position="134"/>
    </location>
</feature>
<evidence type="ECO:0000256" key="1">
    <source>
        <dbReference type="ARBA" id="ARBA00004141"/>
    </source>
</evidence>
<sequence>MGSYMKGASQMRLALQVVISIALIWWYLFWFLQPINKAVLWLRQSDKQISQDFLGTRGSTWLLQVLPFMVMAILSYCAIALKRKIRPSTRKVTGQKPRVNVWSKPLIMRSPLGMLTLSDIFFLLLNVSLIVWYITKMSVDKSNLIDASKLKKGSHSKAAQKLESIGVYFGKAALIPFALLWIPVSRASPFFRVTGVSFERVVKYHTWLGLICIWILIAHGIIFVAYFSSIHHTKELLTWANTGIAVFPGIIALGAGLMMLLTALERVRRNHFNIFFVTHHLYLIFLLFFLFHCVSQMVYVVTPILLFFLDRFIRILQSRKSVDILSTRVLPSGAIELKFAKPDDVEYNALSFMYILLPGISKFEWHPFSVASSPLDQTNQICIYIKPLGGYTKDIHDALIETKQNQEAGKLKCPFGFRLHLEGPYGDESDFYLQYDSLVLVAGGIGVTPFLAIIQDILHRHKKRQQNLPSVIELIFCVRNPKDLCILDTISPSEILPDYSDFVKITVHAYVTSKELVTDVEMNSCDDSVVLSYPHFSDTYRNEPPKQFSGPPLQVVRKMSTLTGAGNVKWIAATFFSTLVGYIVIFGLFNITGTYADSTNYVRAMVYCVVLFLAVVGCGGPLLVLWALIQRRKSPKSSAQTFHSSPPRVTTPSTDDVQSIQPGGASWEGDVTIGKRPNWKGLFDDMAKQNADKNVGVLVSGSSRMQEDVGAECVRKRRLAGAEDCSVAFHYHSVSFEL</sequence>
<dbReference type="Gene3D" id="3.40.50.80">
    <property type="entry name" value="Nucleotide-binding domain of ferredoxin-NADP reductase (FNR) module"/>
    <property type="match status" value="2"/>
</dbReference>
<dbReference type="Gene3D" id="2.40.30.10">
    <property type="entry name" value="Translation factors"/>
    <property type="match status" value="1"/>
</dbReference>
<feature type="region of interest" description="Disordered" evidence="6">
    <location>
        <begin position="637"/>
        <end position="668"/>
    </location>
</feature>
<keyword evidence="5 7" id="KW-0472">Membrane</keyword>
<dbReference type="CDD" id="cd06186">
    <property type="entry name" value="NOX_Duox_like_FAD_NADP"/>
    <property type="match status" value="1"/>
</dbReference>
<dbReference type="GO" id="GO:0016020">
    <property type="term" value="C:membrane"/>
    <property type="evidence" value="ECO:0007669"/>
    <property type="project" value="UniProtKB-SubCell"/>
</dbReference>
<dbReference type="GO" id="GO:0016491">
    <property type="term" value="F:oxidoreductase activity"/>
    <property type="evidence" value="ECO:0007669"/>
    <property type="project" value="UniProtKB-KW"/>
</dbReference>
<evidence type="ECO:0000256" key="3">
    <source>
        <dbReference type="ARBA" id="ARBA00022989"/>
    </source>
</evidence>
<evidence type="ECO:0000256" key="2">
    <source>
        <dbReference type="ARBA" id="ARBA00022692"/>
    </source>
</evidence>
<dbReference type="Proteomes" id="UP001605036">
    <property type="component" value="Unassembled WGS sequence"/>
</dbReference>
<dbReference type="Pfam" id="PF08022">
    <property type="entry name" value="FAD_binding_8"/>
    <property type="match status" value="1"/>
</dbReference>
<organism evidence="9 10">
    <name type="scientific">Riccia fluitans</name>
    <dbReference type="NCBI Taxonomy" id="41844"/>
    <lineage>
        <taxon>Eukaryota</taxon>
        <taxon>Viridiplantae</taxon>
        <taxon>Streptophyta</taxon>
        <taxon>Embryophyta</taxon>
        <taxon>Marchantiophyta</taxon>
        <taxon>Marchantiopsida</taxon>
        <taxon>Marchantiidae</taxon>
        <taxon>Marchantiales</taxon>
        <taxon>Ricciaceae</taxon>
        <taxon>Riccia</taxon>
    </lineage>
</organism>
<dbReference type="Pfam" id="PF01794">
    <property type="entry name" value="Ferric_reduct"/>
    <property type="match status" value="1"/>
</dbReference>
<name>A0ABD1XXY4_9MARC</name>
<feature type="transmembrane region" description="Helical" evidence="7">
    <location>
        <begin position="438"/>
        <end position="458"/>
    </location>
</feature>
<feature type="transmembrane region" description="Helical" evidence="7">
    <location>
        <begin position="204"/>
        <end position="227"/>
    </location>
</feature>
<evidence type="ECO:0000256" key="7">
    <source>
        <dbReference type="SAM" id="Phobius"/>
    </source>
</evidence>
<dbReference type="InterPro" id="IPR013112">
    <property type="entry name" value="FAD-bd_8"/>
</dbReference>
<evidence type="ECO:0000256" key="5">
    <source>
        <dbReference type="ARBA" id="ARBA00023136"/>
    </source>
</evidence>
<dbReference type="InterPro" id="IPR013121">
    <property type="entry name" value="Fe_red_NAD-bd_6"/>
</dbReference>
<feature type="transmembrane region" description="Helical" evidence="7">
    <location>
        <begin position="239"/>
        <end position="261"/>
    </location>
</feature>
<feature type="domain" description="FAD-binding FR-type" evidence="8">
    <location>
        <begin position="317"/>
        <end position="431"/>
    </location>
</feature>
<feature type="transmembrane region" description="Helical" evidence="7">
    <location>
        <begin position="12"/>
        <end position="32"/>
    </location>
</feature>
<dbReference type="SFLD" id="SFLDG01168">
    <property type="entry name" value="Ferric_reductase_subgroup_(FRE"/>
    <property type="match status" value="1"/>
</dbReference>
<dbReference type="EMBL" id="JBHFFA010000007">
    <property type="protein sequence ID" value="KAL2613804.1"/>
    <property type="molecule type" value="Genomic_DNA"/>
</dbReference>
<dbReference type="InterPro" id="IPR039261">
    <property type="entry name" value="FNR_nucleotide-bd"/>
</dbReference>
<dbReference type="AlphaFoldDB" id="A0ABD1XXY4"/>
<gene>
    <name evidence="9" type="ORF">R1flu_025496</name>
</gene>
<feature type="transmembrane region" description="Helical" evidence="7">
    <location>
        <begin position="61"/>
        <end position="81"/>
    </location>
</feature>
<comment type="caution">
    <text evidence="9">The sequence shown here is derived from an EMBL/GenBank/DDBJ whole genome shotgun (WGS) entry which is preliminary data.</text>
</comment>
<dbReference type="SFLD" id="SFLDS00052">
    <property type="entry name" value="Ferric_Reductase_Domain"/>
    <property type="match status" value="1"/>
</dbReference>
<dbReference type="InterPro" id="IPR013130">
    <property type="entry name" value="Fe3_Rdtase_TM_dom"/>
</dbReference>
<dbReference type="SUPFAM" id="SSF52343">
    <property type="entry name" value="Ferredoxin reductase-like, C-terminal NADP-linked domain"/>
    <property type="match status" value="1"/>
</dbReference>
<dbReference type="PANTHER" id="PTHR11972">
    <property type="entry name" value="NADPH OXIDASE"/>
    <property type="match status" value="1"/>
</dbReference>
<accession>A0ABD1XXY4</accession>
<feature type="transmembrane region" description="Helical" evidence="7">
    <location>
        <begin position="604"/>
        <end position="629"/>
    </location>
</feature>
<keyword evidence="2 7" id="KW-0812">Transmembrane</keyword>
<evidence type="ECO:0000313" key="10">
    <source>
        <dbReference type="Proteomes" id="UP001605036"/>
    </source>
</evidence>
<dbReference type="InterPro" id="IPR017938">
    <property type="entry name" value="Riboflavin_synthase-like_b-brl"/>
</dbReference>
<evidence type="ECO:0000313" key="9">
    <source>
        <dbReference type="EMBL" id="KAL2613804.1"/>
    </source>
</evidence>
<reference evidence="9 10" key="1">
    <citation type="submission" date="2024-09" db="EMBL/GenBank/DDBJ databases">
        <title>Chromosome-scale assembly of Riccia fluitans.</title>
        <authorList>
            <person name="Paukszto L."/>
            <person name="Sawicki J."/>
            <person name="Karawczyk K."/>
            <person name="Piernik-Szablinska J."/>
            <person name="Szczecinska M."/>
            <person name="Mazdziarz M."/>
        </authorList>
    </citation>
    <scope>NUCLEOTIDE SEQUENCE [LARGE SCALE GENOMIC DNA]</scope>
    <source>
        <strain evidence="9">Rf_01</strain>
        <tissue evidence="9">Aerial parts of the thallus</tissue>
    </source>
</reference>
<dbReference type="PROSITE" id="PS51384">
    <property type="entry name" value="FAD_FR"/>
    <property type="match status" value="1"/>
</dbReference>
<feature type="transmembrane region" description="Helical" evidence="7">
    <location>
        <begin position="165"/>
        <end position="184"/>
    </location>
</feature>
<evidence type="ECO:0000256" key="4">
    <source>
        <dbReference type="ARBA" id="ARBA00023002"/>
    </source>
</evidence>
<evidence type="ECO:0000256" key="6">
    <source>
        <dbReference type="SAM" id="MobiDB-lite"/>
    </source>
</evidence>
<proteinExistence type="predicted"/>
<feature type="transmembrane region" description="Helical" evidence="7">
    <location>
        <begin position="568"/>
        <end position="592"/>
    </location>
</feature>
<dbReference type="PANTHER" id="PTHR11972:SF194">
    <property type="entry name" value="FAD-BINDING FR-TYPE DOMAIN-CONTAINING PROTEIN"/>
    <property type="match status" value="1"/>
</dbReference>
<keyword evidence="10" id="KW-1185">Reference proteome</keyword>
<feature type="transmembrane region" description="Helical" evidence="7">
    <location>
        <begin position="281"/>
        <end position="309"/>
    </location>
</feature>
<dbReference type="Pfam" id="PF08030">
    <property type="entry name" value="NAD_binding_6"/>
    <property type="match status" value="1"/>
</dbReference>